<comment type="caution">
    <text evidence="2">The sequence shown here is derived from an EMBL/GenBank/DDBJ whole genome shotgun (WGS) entry which is preliminary data.</text>
</comment>
<dbReference type="Proteomes" id="UP000266841">
    <property type="component" value="Unassembled WGS sequence"/>
</dbReference>
<feature type="non-terminal residue" evidence="2">
    <location>
        <position position="1"/>
    </location>
</feature>
<name>K0TNW8_THAOC</name>
<protein>
    <submittedName>
        <fullName evidence="2">Uncharacterized protein</fullName>
    </submittedName>
</protein>
<evidence type="ECO:0000313" key="3">
    <source>
        <dbReference type="Proteomes" id="UP000266841"/>
    </source>
</evidence>
<evidence type="ECO:0000313" key="2">
    <source>
        <dbReference type="EMBL" id="EJK73917.1"/>
    </source>
</evidence>
<evidence type="ECO:0000256" key="1">
    <source>
        <dbReference type="SAM" id="MobiDB-lite"/>
    </source>
</evidence>
<organism evidence="2 3">
    <name type="scientific">Thalassiosira oceanica</name>
    <name type="common">Marine diatom</name>
    <dbReference type="NCBI Taxonomy" id="159749"/>
    <lineage>
        <taxon>Eukaryota</taxon>
        <taxon>Sar</taxon>
        <taxon>Stramenopiles</taxon>
        <taxon>Ochrophyta</taxon>
        <taxon>Bacillariophyta</taxon>
        <taxon>Coscinodiscophyceae</taxon>
        <taxon>Thalassiosirophycidae</taxon>
        <taxon>Thalassiosirales</taxon>
        <taxon>Thalassiosiraceae</taxon>
        <taxon>Thalassiosira</taxon>
    </lineage>
</organism>
<gene>
    <name evidence="2" type="ORF">THAOC_04437</name>
</gene>
<dbReference type="EMBL" id="AGNL01004108">
    <property type="protein sequence ID" value="EJK73917.1"/>
    <property type="molecule type" value="Genomic_DNA"/>
</dbReference>
<proteinExistence type="predicted"/>
<dbReference type="AlphaFoldDB" id="K0TNW8"/>
<keyword evidence="3" id="KW-1185">Reference proteome</keyword>
<feature type="compositionally biased region" description="Basic and acidic residues" evidence="1">
    <location>
        <begin position="226"/>
        <end position="235"/>
    </location>
</feature>
<feature type="region of interest" description="Disordered" evidence="1">
    <location>
        <begin position="220"/>
        <end position="251"/>
    </location>
</feature>
<sequence length="389" mass="41548">RTKNQGWTEPPGAPGARPGKCDSMRCQVELDHCDFVLGRLARRRLDTKTRNSEGLKDVARKTTGLKISLSPLTMAAAVLSQLRIDSHRTKGGEGALIIDQQIINKTRYNLQSGWLPTDHGPTRKWSHRAVWLPCRFRQASLRLKSRLVPPSLKSSRTGPLCTSPPTYGLARVGWLSNFLHTRLGVPEVIVAAVPVRYGLLGPQAKLLILKVPRKIEPSTLGLTQEKSGKNKREPVAEAPGQSSLFSMSGGERQASGAGASLCGCVRKASRVLAQGIAGACARLAVSAEAEVIYTRLRASAAAAFPPTWVLVIDDAGDIAPRLLGLVGGVHAPALMLLFSINKSSTKPATICNPDGSLQTTDRRENGPLTLSGCLVASARPACASNLVVD</sequence>
<reference evidence="2 3" key="1">
    <citation type="journal article" date="2012" name="Genome Biol.">
        <title>Genome and low-iron response of an oceanic diatom adapted to chronic iron limitation.</title>
        <authorList>
            <person name="Lommer M."/>
            <person name="Specht M."/>
            <person name="Roy A.S."/>
            <person name="Kraemer L."/>
            <person name="Andreson R."/>
            <person name="Gutowska M.A."/>
            <person name="Wolf J."/>
            <person name="Bergner S.V."/>
            <person name="Schilhabel M.B."/>
            <person name="Klostermeier U.C."/>
            <person name="Beiko R.G."/>
            <person name="Rosenstiel P."/>
            <person name="Hippler M."/>
            <person name="Laroche J."/>
        </authorList>
    </citation>
    <scope>NUCLEOTIDE SEQUENCE [LARGE SCALE GENOMIC DNA]</scope>
    <source>
        <strain evidence="2 3">CCMP1005</strain>
    </source>
</reference>
<accession>K0TNW8</accession>